<protein>
    <submittedName>
        <fullName evidence="2">Methyltransferase type 12</fullName>
    </submittedName>
</protein>
<dbReference type="Proteomes" id="UP000580043">
    <property type="component" value="Unassembled WGS sequence"/>
</dbReference>
<dbReference type="AlphaFoldDB" id="A0A848G3U4"/>
<organism evidence="2 3">
    <name type="scientific">Zoogloea dura</name>
    <dbReference type="NCBI Taxonomy" id="2728840"/>
    <lineage>
        <taxon>Bacteria</taxon>
        <taxon>Pseudomonadati</taxon>
        <taxon>Pseudomonadota</taxon>
        <taxon>Betaproteobacteria</taxon>
        <taxon>Rhodocyclales</taxon>
        <taxon>Zoogloeaceae</taxon>
        <taxon>Zoogloea</taxon>
    </lineage>
</organism>
<dbReference type="Pfam" id="PF08242">
    <property type="entry name" value="Methyltransf_12"/>
    <property type="match status" value="1"/>
</dbReference>
<dbReference type="GO" id="GO:0008168">
    <property type="term" value="F:methyltransferase activity"/>
    <property type="evidence" value="ECO:0007669"/>
    <property type="project" value="UniProtKB-KW"/>
</dbReference>
<dbReference type="RefSeq" id="WP_169145421.1">
    <property type="nucleotide sequence ID" value="NZ_JABBGA010000005.1"/>
</dbReference>
<reference evidence="2 3" key="1">
    <citation type="submission" date="2020-04" db="EMBL/GenBank/DDBJ databases">
        <title>Zoogloea sp. G-4-1-14 isolated from soil.</title>
        <authorList>
            <person name="Dahal R.H."/>
        </authorList>
    </citation>
    <scope>NUCLEOTIDE SEQUENCE [LARGE SCALE GENOMIC DNA]</scope>
    <source>
        <strain evidence="2 3">G-4-1-14</strain>
    </source>
</reference>
<keyword evidence="3" id="KW-1185">Reference proteome</keyword>
<evidence type="ECO:0000259" key="1">
    <source>
        <dbReference type="Pfam" id="PF08242"/>
    </source>
</evidence>
<dbReference type="SUPFAM" id="SSF53335">
    <property type="entry name" value="S-adenosyl-L-methionine-dependent methyltransferases"/>
    <property type="match status" value="1"/>
</dbReference>
<proteinExistence type="predicted"/>
<sequence>MTPGTELLPLARTLISQGQLAEASHCLQALLRLQPTHLEAHNLLEAQRLPGNFTDAFGIDAQISPDDDIFRFFANHPSCTNPIRDYLSDGWRTMVELSSLLESLDRPLGRCRSFLEFASGFGRFSRHLVKAVPAGALHVSDVVPGSVDFLKARLGVDGFYSVTRPAELVTPRKYEVIFVLSLFSHLPESTWSVWLSQLYNALEDNGILIITTHGEKFARMMGVEFPANGFLFIPSSESTALSGEEYGSTFTSADYVRRAIAAHLRGATTHEFPARFWGHQDGFAIVKGR</sequence>
<evidence type="ECO:0000313" key="3">
    <source>
        <dbReference type="Proteomes" id="UP000580043"/>
    </source>
</evidence>
<keyword evidence="2" id="KW-0489">Methyltransferase</keyword>
<feature type="domain" description="Methyltransferase type 12" evidence="1">
    <location>
        <begin position="115"/>
        <end position="208"/>
    </location>
</feature>
<name>A0A848G3U4_9RHOO</name>
<gene>
    <name evidence="2" type="ORF">HHL15_09015</name>
</gene>
<dbReference type="GO" id="GO:0032259">
    <property type="term" value="P:methylation"/>
    <property type="evidence" value="ECO:0007669"/>
    <property type="project" value="UniProtKB-KW"/>
</dbReference>
<dbReference type="EMBL" id="JABBGA010000005">
    <property type="protein sequence ID" value="NML25879.1"/>
    <property type="molecule type" value="Genomic_DNA"/>
</dbReference>
<dbReference type="Gene3D" id="3.40.50.150">
    <property type="entry name" value="Vaccinia Virus protein VP39"/>
    <property type="match status" value="1"/>
</dbReference>
<evidence type="ECO:0000313" key="2">
    <source>
        <dbReference type="EMBL" id="NML25879.1"/>
    </source>
</evidence>
<accession>A0A848G3U4</accession>
<dbReference type="InterPro" id="IPR029063">
    <property type="entry name" value="SAM-dependent_MTases_sf"/>
</dbReference>
<comment type="caution">
    <text evidence="2">The sequence shown here is derived from an EMBL/GenBank/DDBJ whole genome shotgun (WGS) entry which is preliminary data.</text>
</comment>
<dbReference type="InterPro" id="IPR013217">
    <property type="entry name" value="Methyltransf_12"/>
</dbReference>
<keyword evidence="2" id="KW-0808">Transferase</keyword>